<keyword evidence="6" id="KW-0175">Coiled coil</keyword>
<dbReference type="NCBIfam" id="TIGR00219">
    <property type="entry name" value="mreC"/>
    <property type="match status" value="1"/>
</dbReference>
<accession>A0ABS2DPL9</accession>
<dbReference type="InterPro" id="IPR042175">
    <property type="entry name" value="Cell/Rod_MreC_2"/>
</dbReference>
<sequence length="301" mass="33130">MQYGPPPLFRQGVSARARFIFFVVLSLVAILVDGRLRALEGLRSAIISFTSPIVQVVAFPAQAIGHGRNYFTSKTKLAGENRRLTEENQLLQLKAARLDEMTRENERLRALVNAVPRSSSQVVTAEVIGRVADPFTNRIQINVGEKEGLQSGMPVIGAYGVLGQVSRIVAHAAEVTLLTDHRQQVAVMNERTSELYIVAGTGDRTLDVLFVLPKADIKAGDRLVTSGLDHLFPRNVLVATVDGIDYQPGETYQRVSAIPSVDTSDIQFATVVLTNPTPSAALDEEKIKTDPFERRRRQRSQ</sequence>
<dbReference type="InterPro" id="IPR055342">
    <property type="entry name" value="MreC_beta-barrel_core"/>
</dbReference>
<dbReference type="InterPro" id="IPR007221">
    <property type="entry name" value="MreC"/>
</dbReference>
<evidence type="ECO:0000256" key="1">
    <source>
        <dbReference type="ARBA" id="ARBA00009369"/>
    </source>
</evidence>
<dbReference type="Gene3D" id="2.40.10.350">
    <property type="entry name" value="Rod shape-determining protein MreC, domain 2"/>
    <property type="match status" value="1"/>
</dbReference>
<evidence type="ECO:0000256" key="7">
    <source>
        <dbReference type="SAM" id="MobiDB-lite"/>
    </source>
</evidence>
<evidence type="ECO:0000259" key="9">
    <source>
        <dbReference type="Pfam" id="PF04085"/>
    </source>
</evidence>
<dbReference type="EMBL" id="JACJJC010000001">
    <property type="protein sequence ID" value="MBM6703077.1"/>
    <property type="molecule type" value="Genomic_DNA"/>
</dbReference>
<keyword evidence="8" id="KW-0812">Transmembrane</keyword>
<evidence type="ECO:0000256" key="4">
    <source>
        <dbReference type="ARBA" id="ARBA00032089"/>
    </source>
</evidence>
<dbReference type="Proteomes" id="UP000715095">
    <property type="component" value="Unassembled WGS sequence"/>
</dbReference>
<evidence type="ECO:0000256" key="2">
    <source>
        <dbReference type="ARBA" id="ARBA00013855"/>
    </source>
</evidence>
<organism evidence="10 11">
    <name type="scientific">Sutterella massiliensis</name>
    <dbReference type="NCBI Taxonomy" id="1816689"/>
    <lineage>
        <taxon>Bacteria</taxon>
        <taxon>Pseudomonadati</taxon>
        <taxon>Pseudomonadota</taxon>
        <taxon>Betaproteobacteria</taxon>
        <taxon>Burkholderiales</taxon>
        <taxon>Sutterellaceae</taxon>
        <taxon>Sutterella</taxon>
    </lineage>
</organism>
<feature type="coiled-coil region" evidence="6">
    <location>
        <begin position="74"/>
        <end position="111"/>
    </location>
</feature>
<dbReference type="PIRSF" id="PIRSF038471">
    <property type="entry name" value="MreC"/>
    <property type="match status" value="1"/>
</dbReference>
<evidence type="ECO:0000313" key="10">
    <source>
        <dbReference type="EMBL" id="MBM6703077.1"/>
    </source>
</evidence>
<feature type="compositionally biased region" description="Basic and acidic residues" evidence="7">
    <location>
        <begin position="283"/>
        <end position="293"/>
    </location>
</feature>
<keyword evidence="8" id="KW-1133">Transmembrane helix</keyword>
<evidence type="ECO:0000256" key="6">
    <source>
        <dbReference type="SAM" id="Coils"/>
    </source>
</evidence>
<protein>
    <recommendedName>
        <fullName evidence="2 5">Cell shape-determining protein MreC</fullName>
    </recommendedName>
    <alternativeName>
        <fullName evidence="4 5">Cell shape protein MreC</fullName>
    </alternativeName>
</protein>
<proteinExistence type="inferred from homology"/>
<feature type="transmembrane region" description="Helical" evidence="8">
    <location>
        <begin position="15"/>
        <end position="34"/>
    </location>
</feature>
<dbReference type="PANTHER" id="PTHR34138:SF1">
    <property type="entry name" value="CELL SHAPE-DETERMINING PROTEIN MREC"/>
    <property type="match status" value="1"/>
</dbReference>
<dbReference type="Pfam" id="PF04085">
    <property type="entry name" value="MreC"/>
    <property type="match status" value="1"/>
</dbReference>
<dbReference type="PANTHER" id="PTHR34138">
    <property type="entry name" value="CELL SHAPE-DETERMINING PROTEIN MREC"/>
    <property type="match status" value="1"/>
</dbReference>
<keyword evidence="8" id="KW-0472">Membrane</keyword>
<comment type="similarity">
    <text evidence="1 5">Belongs to the MreC family.</text>
</comment>
<evidence type="ECO:0000313" key="11">
    <source>
        <dbReference type="Proteomes" id="UP000715095"/>
    </source>
</evidence>
<keyword evidence="3 5" id="KW-0133">Cell shape</keyword>
<evidence type="ECO:0000256" key="3">
    <source>
        <dbReference type="ARBA" id="ARBA00022960"/>
    </source>
</evidence>
<comment type="function">
    <text evidence="5">Involved in formation and maintenance of cell shape.</text>
</comment>
<feature type="region of interest" description="Disordered" evidence="7">
    <location>
        <begin position="282"/>
        <end position="301"/>
    </location>
</feature>
<dbReference type="InterPro" id="IPR042177">
    <property type="entry name" value="Cell/Rod_1"/>
</dbReference>
<gene>
    <name evidence="10" type="primary">mreC</name>
    <name evidence="10" type="ORF">H6A60_00920</name>
</gene>
<name>A0ABS2DPL9_9BURK</name>
<evidence type="ECO:0000256" key="8">
    <source>
        <dbReference type="SAM" id="Phobius"/>
    </source>
</evidence>
<comment type="caution">
    <text evidence="10">The sequence shown here is derived from an EMBL/GenBank/DDBJ whole genome shotgun (WGS) entry which is preliminary data.</text>
</comment>
<evidence type="ECO:0000256" key="5">
    <source>
        <dbReference type="PIRNR" id="PIRNR038471"/>
    </source>
</evidence>
<keyword evidence="11" id="KW-1185">Reference proteome</keyword>
<dbReference type="RefSeq" id="WP_205101458.1">
    <property type="nucleotide sequence ID" value="NZ_JACJJC010000001.1"/>
</dbReference>
<dbReference type="Gene3D" id="2.40.10.340">
    <property type="entry name" value="Rod shape-determining protein MreC, domain 1"/>
    <property type="match status" value="1"/>
</dbReference>
<feature type="domain" description="Rod shape-determining protein MreC beta-barrel core" evidence="9">
    <location>
        <begin position="127"/>
        <end position="272"/>
    </location>
</feature>
<reference evidence="10 11" key="1">
    <citation type="journal article" date="2021" name="Sci. Rep.">
        <title>The distribution of antibiotic resistance genes in chicken gut microbiota commensals.</title>
        <authorList>
            <person name="Juricova H."/>
            <person name="Matiasovicova J."/>
            <person name="Kubasova T."/>
            <person name="Cejkova D."/>
            <person name="Rychlik I."/>
        </authorList>
    </citation>
    <scope>NUCLEOTIDE SEQUENCE [LARGE SCALE GENOMIC DNA]</scope>
    <source>
        <strain evidence="10 11">An829</strain>
    </source>
</reference>